<keyword evidence="3" id="KW-1185">Reference proteome</keyword>
<evidence type="ECO:0000313" key="2">
    <source>
        <dbReference type="EMBL" id="TKB48553.1"/>
    </source>
</evidence>
<feature type="region of interest" description="Disordered" evidence="1">
    <location>
        <begin position="189"/>
        <end position="220"/>
    </location>
</feature>
<name>A0A4V5NWW7_9GAMM</name>
<evidence type="ECO:0000256" key="1">
    <source>
        <dbReference type="SAM" id="MobiDB-lite"/>
    </source>
</evidence>
<dbReference type="PROSITE" id="PS51257">
    <property type="entry name" value="PROKAR_LIPOPROTEIN"/>
    <property type="match status" value="1"/>
</dbReference>
<gene>
    <name evidence="2" type="ORF">FCL40_12665</name>
</gene>
<reference evidence="2 3" key="1">
    <citation type="submission" date="2019-04" db="EMBL/GenBank/DDBJ databases">
        <authorList>
            <person name="Hwang J.C."/>
        </authorList>
    </citation>
    <scope>NUCLEOTIDE SEQUENCE [LARGE SCALE GENOMIC DNA]</scope>
    <source>
        <strain evidence="2 3">IMCC35001</strain>
    </source>
</reference>
<protein>
    <submittedName>
        <fullName evidence="2">DUF1190 domain-containing protein</fullName>
    </submittedName>
</protein>
<dbReference type="AlphaFoldDB" id="A0A4V5NWW7"/>
<feature type="compositionally biased region" description="Polar residues" evidence="1">
    <location>
        <begin position="207"/>
        <end position="220"/>
    </location>
</feature>
<comment type="caution">
    <text evidence="2">The sequence shown here is derived from an EMBL/GenBank/DDBJ whole genome shotgun (WGS) entry which is preliminary data.</text>
</comment>
<proteinExistence type="predicted"/>
<dbReference type="OrthoDB" id="5903948at2"/>
<sequence>MVKRSRSVLSPRFKKQAAAPTAAAVSVSLILSGCSPAPKQETARVYKTAEECILVNPDQEQLCRDVFGEAQALAEETAPRFTSLSDCEAEFGADQCMGGGDLAGSLADGDQYADSGGGGWFMPMMYGYMLGNMLSGSSRKYRAAPVYSSKNARSPMYGKLVTGAGDTVGRAGDRVVRTSASAFTPQKATTVTQRGGFGKMAKVKSAQARNTRSSSRSWGG</sequence>
<evidence type="ECO:0000313" key="3">
    <source>
        <dbReference type="Proteomes" id="UP000305674"/>
    </source>
</evidence>
<dbReference type="EMBL" id="SWCI01000007">
    <property type="protein sequence ID" value="TKB48553.1"/>
    <property type="molecule type" value="Genomic_DNA"/>
</dbReference>
<organism evidence="2 3">
    <name type="scientific">Ferrimonas sediminicola</name>
    <dbReference type="NCBI Taxonomy" id="2569538"/>
    <lineage>
        <taxon>Bacteria</taxon>
        <taxon>Pseudomonadati</taxon>
        <taxon>Pseudomonadota</taxon>
        <taxon>Gammaproteobacteria</taxon>
        <taxon>Alteromonadales</taxon>
        <taxon>Ferrimonadaceae</taxon>
        <taxon>Ferrimonas</taxon>
    </lineage>
</organism>
<dbReference type="InterPro" id="IPR009576">
    <property type="entry name" value="Biofilm_formation_YgiB"/>
</dbReference>
<accession>A0A4V5NWW7</accession>
<dbReference type="Proteomes" id="UP000305674">
    <property type="component" value="Unassembled WGS sequence"/>
</dbReference>
<dbReference type="Pfam" id="PF06693">
    <property type="entry name" value="DUF1190"/>
    <property type="match status" value="1"/>
</dbReference>